<name>A0AAV2RUQ6_MEGNR</name>
<proteinExistence type="predicted"/>
<comment type="caution">
    <text evidence="1">The sequence shown here is derived from an EMBL/GenBank/DDBJ whole genome shotgun (WGS) entry which is preliminary data.</text>
</comment>
<reference evidence="1 2" key="1">
    <citation type="submission" date="2024-05" db="EMBL/GenBank/DDBJ databases">
        <authorList>
            <person name="Wallberg A."/>
        </authorList>
    </citation>
    <scope>NUCLEOTIDE SEQUENCE [LARGE SCALE GENOMIC DNA]</scope>
</reference>
<dbReference type="EMBL" id="CAXKWB010029923">
    <property type="protein sequence ID" value="CAL4136738.1"/>
    <property type="molecule type" value="Genomic_DNA"/>
</dbReference>
<accession>A0AAV2RUQ6</accession>
<keyword evidence="2" id="KW-1185">Reference proteome</keyword>
<sequence>SCSVMCFYGRLSPSATACGNLVGIEHLFLGVDNGQDLGLLENMISYSLKSYGLRIRANSTICNFEPYIPLPISVYIAGLQDDDTQWLVNALLTLSSKYGFGYLYLASCEMSVSGIRKAVASIAEAGIIIYQLHIAFIYELDENLGTEDLGMVIRQKLKCSFF</sequence>
<evidence type="ECO:0000313" key="1">
    <source>
        <dbReference type="EMBL" id="CAL4136738.1"/>
    </source>
</evidence>
<gene>
    <name evidence="1" type="ORF">MNOR_LOCUS27859</name>
</gene>
<dbReference type="AlphaFoldDB" id="A0AAV2RUQ6"/>
<feature type="non-terminal residue" evidence="1">
    <location>
        <position position="1"/>
    </location>
</feature>
<evidence type="ECO:0000313" key="2">
    <source>
        <dbReference type="Proteomes" id="UP001497623"/>
    </source>
</evidence>
<organism evidence="1 2">
    <name type="scientific">Meganyctiphanes norvegica</name>
    <name type="common">Northern krill</name>
    <name type="synonym">Thysanopoda norvegica</name>
    <dbReference type="NCBI Taxonomy" id="48144"/>
    <lineage>
        <taxon>Eukaryota</taxon>
        <taxon>Metazoa</taxon>
        <taxon>Ecdysozoa</taxon>
        <taxon>Arthropoda</taxon>
        <taxon>Crustacea</taxon>
        <taxon>Multicrustacea</taxon>
        <taxon>Malacostraca</taxon>
        <taxon>Eumalacostraca</taxon>
        <taxon>Eucarida</taxon>
        <taxon>Euphausiacea</taxon>
        <taxon>Euphausiidae</taxon>
        <taxon>Meganyctiphanes</taxon>
    </lineage>
</organism>
<protein>
    <submittedName>
        <fullName evidence="1">Uncharacterized protein</fullName>
    </submittedName>
</protein>
<feature type="non-terminal residue" evidence="1">
    <location>
        <position position="162"/>
    </location>
</feature>
<dbReference type="Proteomes" id="UP001497623">
    <property type="component" value="Unassembled WGS sequence"/>
</dbReference>